<keyword evidence="8" id="KW-1185">Reference proteome</keyword>
<evidence type="ECO:0000256" key="1">
    <source>
        <dbReference type="ARBA" id="ARBA00022723"/>
    </source>
</evidence>
<protein>
    <recommendedName>
        <fullName evidence="6">SWIM-type domain-containing protein</fullName>
    </recommendedName>
</protein>
<dbReference type="SMART" id="SM00575">
    <property type="entry name" value="ZnF_PMZ"/>
    <property type="match status" value="1"/>
</dbReference>
<dbReference type="Pfam" id="PF03101">
    <property type="entry name" value="FAR1"/>
    <property type="match status" value="1"/>
</dbReference>
<evidence type="ECO:0000313" key="8">
    <source>
        <dbReference type="Proteomes" id="UP001632038"/>
    </source>
</evidence>
<dbReference type="PANTHER" id="PTHR47718:SF18">
    <property type="entry name" value="PROTEIN FAR1-RELATED SEQUENCE 5-LIKE"/>
    <property type="match status" value="1"/>
</dbReference>
<keyword evidence="2 4" id="KW-0863">Zinc-finger</keyword>
<evidence type="ECO:0000256" key="2">
    <source>
        <dbReference type="ARBA" id="ARBA00022771"/>
    </source>
</evidence>
<feature type="domain" description="SWIM-type" evidence="6">
    <location>
        <begin position="623"/>
        <end position="659"/>
    </location>
</feature>
<comment type="caution">
    <text evidence="7">The sequence shown here is derived from an EMBL/GenBank/DDBJ whole genome shotgun (WGS) entry which is preliminary data.</text>
</comment>
<dbReference type="Pfam" id="PF10551">
    <property type="entry name" value="MULE"/>
    <property type="match status" value="1"/>
</dbReference>
<dbReference type="InterPro" id="IPR007527">
    <property type="entry name" value="Znf_SWIM"/>
</dbReference>
<evidence type="ECO:0000313" key="7">
    <source>
        <dbReference type="EMBL" id="KAL3636492.1"/>
    </source>
</evidence>
<dbReference type="PROSITE" id="PS50966">
    <property type="entry name" value="ZF_SWIM"/>
    <property type="match status" value="1"/>
</dbReference>
<sequence>MEVSSTNPSSIPTLICPDGNGIISDSDAICHVDGEAGSNPKPTMEDPATKPPPTSTPICHDGEGTHDDDAAIHHVEDETGSAQTQIQVKVKIVISPGSGQQYIPMCDPVLKPYVNQRFSSLDDGIEFYRRYAANSGFDIRLGTASRARDGTITNKYVYCSREGEKYCPVVPKVKDVQVDKQTKRDRPTTRLGCRARIHLTNSSNSTYYVKKFEERHNHELCSERYRHFLKTNRNMNPGHQKFLMTCAKVNMGPLKSYRLYKEMVGGYSNVGCTSVEFKNSNRDLKAYAEGCDAQMILNKLFKKRELSNAFFFEYDTDDKDQLTRLFWADPISRRNYAAFGDVVSFDATYSTNRYNLIFAPFTGVDNHRRIVTFASGLLSKEDTDSYAWLIGKFKECMGRQPLMIITDQDPGSKNVIERVLPSTRHRYCMWHISKKITERVPDCKKAESSFRKKINEIIWSDVLEPVEFEKAWGDVITEFGLNNHNWLGKIFEVRQKWIPSYFRDDPLSGLLRTTSSSESVNSFFDKFLKPRLNLVEFFMQYDLALEAQRHAQDELNSETKISIPTMKTPLPFERHAMGIYTKRIFREVQDEIAAACFTCSLLSIRDDGLSCFYKIGDASNSTFDVVYDSTEDSYTCSCKKYVIMGLLCCHIFVLLKDKKVTAILDKYILSRWTKNAIRNVSLSGENTLTEYDDPLDEHKSVLGQLYSEFYHCVGVVDDDTETLRSIMLYLKDRREAASNKDMSCTSQSTKRRLFQNHLGVEVPDLVTIYPPAPVHNKGSGRRIKSAAEIAIENSKKTLRLCRKCNQRTTHDSRNCDKFAGGAN</sequence>
<feature type="region of interest" description="Disordered" evidence="5">
    <location>
        <begin position="30"/>
        <end position="64"/>
    </location>
</feature>
<dbReference type="PANTHER" id="PTHR47718">
    <property type="entry name" value="OS01G0519700 PROTEIN"/>
    <property type="match status" value="1"/>
</dbReference>
<dbReference type="EMBL" id="JAVIJP010000026">
    <property type="protein sequence ID" value="KAL3636492.1"/>
    <property type="molecule type" value="Genomic_DNA"/>
</dbReference>
<evidence type="ECO:0000256" key="4">
    <source>
        <dbReference type="PROSITE-ProRule" id="PRU00325"/>
    </source>
</evidence>
<evidence type="ECO:0000256" key="3">
    <source>
        <dbReference type="ARBA" id="ARBA00022833"/>
    </source>
</evidence>
<dbReference type="InterPro" id="IPR006564">
    <property type="entry name" value="Znf_PMZ"/>
</dbReference>
<gene>
    <name evidence="7" type="ORF">CASFOL_018791</name>
</gene>
<proteinExistence type="predicted"/>
<dbReference type="GO" id="GO:0008270">
    <property type="term" value="F:zinc ion binding"/>
    <property type="evidence" value="ECO:0007669"/>
    <property type="project" value="UniProtKB-KW"/>
</dbReference>
<dbReference type="AlphaFoldDB" id="A0ABD3D3C8"/>
<name>A0ABD3D3C8_9LAMI</name>
<dbReference type="InterPro" id="IPR018289">
    <property type="entry name" value="MULE_transposase_dom"/>
</dbReference>
<accession>A0ABD3D3C8</accession>
<dbReference type="InterPro" id="IPR004330">
    <property type="entry name" value="FAR1_DNA_bnd_dom"/>
</dbReference>
<evidence type="ECO:0000256" key="5">
    <source>
        <dbReference type="SAM" id="MobiDB-lite"/>
    </source>
</evidence>
<reference evidence="8" key="1">
    <citation type="journal article" date="2024" name="IScience">
        <title>Strigolactones Initiate the Formation of Haustorium-like Structures in Castilleja.</title>
        <authorList>
            <person name="Buerger M."/>
            <person name="Peterson D."/>
            <person name="Chory J."/>
        </authorList>
    </citation>
    <scope>NUCLEOTIDE SEQUENCE [LARGE SCALE GENOMIC DNA]</scope>
</reference>
<keyword evidence="3" id="KW-0862">Zinc</keyword>
<keyword evidence="1" id="KW-0479">Metal-binding</keyword>
<dbReference type="Proteomes" id="UP001632038">
    <property type="component" value="Unassembled WGS sequence"/>
</dbReference>
<evidence type="ECO:0000259" key="6">
    <source>
        <dbReference type="PROSITE" id="PS50966"/>
    </source>
</evidence>
<organism evidence="7 8">
    <name type="scientific">Castilleja foliolosa</name>
    <dbReference type="NCBI Taxonomy" id="1961234"/>
    <lineage>
        <taxon>Eukaryota</taxon>
        <taxon>Viridiplantae</taxon>
        <taxon>Streptophyta</taxon>
        <taxon>Embryophyta</taxon>
        <taxon>Tracheophyta</taxon>
        <taxon>Spermatophyta</taxon>
        <taxon>Magnoliopsida</taxon>
        <taxon>eudicotyledons</taxon>
        <taxon>Gunneridae</taxon>
        <taxon>Pentapetalae</taxon>
        <taxon>asterids</taxon>
        <taxon>lamiids</taxon>
        <taxon>Lamiales</taxon>
        <taxon>Orobanchaceae</taxon>
        <taxon>Pedicularideae</taxon>
        <taxon>Castillejinae</taxon>
        <taxon>Castilleja</taxon>
    </lineage>
</organism>